<dbReference type="EMBL" id="JAUOPJ010000001">
    <property type="protein sequence ID" value="MDO6455686.1"/>
    <property type="molecule type" value="Genomic_DNA"/>
</dbReference>
<comment type="similarity">
    <text evidence="1">Belongs to the short-chain dehydrogenases/reductases (SDR) family.</text>
</comment>
<dbReference type="Proteomes" id="UP001169823">
    <property type="component" value="Unassembled WGS sequence"/>
</dbReference>
<evidence type="ECO:0000259" key="4">
    <source>
        <dbReference type="SMART" id="SM00822"/>
    </source>
</evidence>
<dbReference type="RefSeq" id="WP_303479024.1">
    <property type="nucleotide sequence ID" value="NZ_JAUOPJ010000001.1"/>
</dbReference>
<keyword evidence="3" id="KW-0520">NAD</keyword>
<protein>
    <submittedName>
        <fullName evidence="5">SDR family oxidoreductase</fullName>
        <ecNumber evidence="5">1.1.-.-</ecNumber>
    </submittedName>
</protein>
<sequence>MRMNGKVAIITGGAGGIGLATAQRFVSEGAKVMLVDIGQDALDKAQAGFEKDQVATCVADVSDPDDTQRYIAETIKRFGRLDTFFANAGTEGVIAPITEYPLAAFDKVMAVNIRGVWLGLHYGIPEISKFGGGSFIITSSIGGLKGAPGLGAYVTSKHALVGMMRTAALEAAPMKVRVNTIHPSPIETRMMRSIEAGAAPDKASAAKDAAEKSIPLGRYGTPDEVAELAVFLASEESKFCTGGRYSIDGGMSAT</sequence>
<accession>A0AAW7XPK8</accession>
<organism evidence="5 6">
    <name type="scientific">Celeribacter halophilus</name>
    <dbReference type="NCBI Taxonomy" id="576117"/>
    <lineage>
        <taxon>Bacteria</taxon>
        <taxon>Pseudomonadati</taxon>
        <taxon>Pseudomonadota</taxon>
        <taxon>Alphaproteobacteria</taxon>
        <taxon>Rhodobacterales</taxon>
        <taxon>Roseobacteraceae</taxon>
        <taxon>Celeribacter</taxon>
    </lineage>
</organism>
<dbReference type="Gene3D" id="3.40.50.720">
    <property type="entry name" value="NAD(P)-binding Rossmann-like Domain"/>
    <property type="match status" value="1"/>
</dbReference>
<evidence type="ECO:0000256" key="1">
    <source>
        <dbReference type="ARBA" id="ARBA00006484"/>
    </source>
</evidence>
<proteinExistence type="inferred from homology"/>
<evidence type="ECO:0000313" key="6">
    <source>
        <dbReference type="Proteomes" id="UP001169823"/>
    </source>
</evidence>
<dbReference type="PROSITE" id="PS00061">
    <property type="entry name" value="ADH_SHORT"/>
    <property type="match status" value="1"/>
</dbReference>
<evidence type="ECO:0000256" key="2">
    <source>
        <dbReference type="ARBA" id="ARBA00023002"/>
    </source>
</evidence>
<dbReference type="PRINTS" id="PR00081">
    <property type="entry name" value="GDHRDH"/>
</dbReference>
<evidence type="ECO:0000313" key="5">
    <source>
        <dbReference type="EMBL" id="MDO6455686.1"/>
    </source>
</evidence>
<evidence type="ECO:0000256" key="3">
    <source>
        <dbReference type="ARBA" id="ARBA00023027"/>
    </source>
</evidence>
<dbReference type="PANTHER" id="PTHR24321">
    <property type="entry name" value="DEHYDROGENASES, SHORT CHAIN"/>
    <property type="match status" value="1"/>
</dbReference>
<dbReference type="InterPro" id="IPR036291">
    <property type="entry name" value="NAD(P)-bd_dom_sf"/>
</dbReference>
<dbReference type="AlphaFoldDB" id="A0AAW7XPK8"/>
<dbReference type="Pfam" id="PF13561">
    <property type="entry name" value="adh_short_C2"/>
    <property type="match status" value="1"/>
</dbReference>
<dbReference type="NCBIfam" id="NF005559">
    <property type="entry name" value="PRK07231.1"/>
    <property type="match status" value="1"/>
</dbReference>
<gene>
    <name evidence="5" type="ORF">Q4494_01225</name>
</gene>
<dbReference type="PANTHER" id="PTHR24321:SF8">
    <property type="entry name" value="ESTRADIOL 17-BETA-DEHYDROGENASE 8-RELATED"/>
    <property type="match status" value="1"/>
</dbReference>
<comment type="caution">
    <text evidence="5">The sequence shown here is derived from an EMBL/GenBank/DDBJ whole genome shotgun (WGS) entry which is preliminary data.</text>
</comment>
<reference evidence="5" key="1">
    <citation type="submission" date="2023-07" db="EMBL/GenBank/DDBJ databases">
        <title>Genome content predicts the carbon catabolic preferences of heterotrophic bacteria.</title>
        <authorList>
            <person name="Gralka M."/>
        </authorList>
    </citation>
    <scope>NUCLEOTIDE SEQUENCE</scope>
    <source>
        <strain evidence="5">I2M02</strain>
    </source>
</reference>
<dbReference type="InterPro" id="IPR002347">
    <property type="entry name" value="SDR_fam"/>
</dbReference>
<dbReference type="CDD" id="cd05233">
    <property type="entry name" value="SDR_c"/>
    <property type="match status" value="1"/>
</dbReference>
<keyword evidence="2 5" id="KW-0560">Oxidoreductase</keyword>
<dbReference type="FunFam" id="3.40.50.720:FF:000084">
    <property type="entry name" value="Short-chain dehydrogenase reductase"/>
    <property type="match status" value="1"/>
</dbReference>
<dbReference type="InterPro" id="IPR020904">
    <property type="entry name" value="Sc_DH/Rdtase_CS"/>
</dbReference>
<dbReference type="GO" id="GO:0016491">
    <property type="term" value="F:oxidoreductase activity"/>
    <property type="evidence" value="ECO:0007669"/>
    <property type="project" value="UniProtKB-KW"/>
</dbReference>
<name>A0AAW7XPK8_9RHOB</name>
<dbReference type="SMART" id="SM00822">
    <property type="entry name" value="PKS_KR"/>
    <property type="match status" value="1"/>
</dbReference>
<dbReference type="SUPFAM" id="SSF51735">
    <property type="entry name" value="NAD(P)-binding Rossmann-fold domains"/>
    <property type="match status" value="1"/>
</dbReference>
<dbReference type="InterPro" id="IPR057326">
    <property type="entry name" value="KR_dom"/>
</dbReference>
<feature type="domain" description="Ketoreductase" evidence="4">
    <location>
        <begin position="6"/>
        <end position="175"/>
    </location>
</feature>
<dbReference type="EC" id="1.1.-.-" evidence="5"/>